<sequence>MHWFSLFNGTGYVYNIQSKTWSLVPTNGSLSPELGLSASTDPDSGTIYIPNGYRSNNGTRRLLTVDLANGTTSNVPMHPSLNTSSQFPAAWSSRLDSLLVFANGLYGYNPSGGWSDLDVTVRGDIPTPRTRSCLVSAHDGSKLVLFGGEDISTKQSLNDIHILDVETLTWTKGPVVDPENGRAASACAVSNNHFIVWGGINSIASSPSFPRNTTLVFDLTTAAWTLDYVPVLSSMETFVKETPDNENNHLAIVVGCSVVGAVVLLGILGFILCRMHAKRRAARSVGDTLAKEEEQTHSVFPNTTRTTAVLGSCNNRLVPHDVSDVKADVCYNQCALPTYESVTDMPISTTYLQELTSYSPAPTFEELHGNVRPTALISRKLGPGTTEDAQENESGVIFYSVRMHTIDPVNTTDPMATYQLPDSLYDAQNPSPQPFPSDSTSIAGSSSSLSHVQ</sequence>
<evidence type="ECO:0008006" key="7">
    <source>
        <dbReference type="Google" id="ProtNLM"/>
    </source>
</evidence>
<dbReference type="AlphaFoldDB" id="A0A9P6MBJ4"/>
<organism evidence="5 6">
    <name type="scientific">Modicella reniformis</name>
    <dbReference type="NCBI Taxonomy" id="1440133"/>
    <lineage>
        <taxon>Eukaryota</taxon>
        <taxon>Fungi</taxon>
        <taxon>Fungi incertae sedis</taxon>
        <taxon>Mucoromycota</taxon>
        <taxon>Mortierellomycotina</taxon>
        <taxon>Mortierellomycetes</taxon>
        <taxon>Mortierellales</taxon>
        <taxon>Mortierellaceae</taxon>
        <taxon>Modicella</taxon>
    </lineage>
</organism>
<feature type="transmembrane region" description="Helical" evidence="4">
    <location>
        <begin position="250"/>
        <end position="273"/>
    </location>
</feature>
<accession>A0A9P6MBJ4</accession>
<dbReference type="InterPro" id="IPR015915">
    <property type="entry name" value="Kelch-typ_b-propeller"/>
</dbReference>
<evidence type="ECO:0000256" key="3">
    <source>
        <dbReference type="SAM" id="MobiDB-lite"/>
    </source>
</evidence>
<feature type="region of interest" description="Disordered" evidence="3">
    <location>
        <begin position="422"/>
        <end position="453"/>
    </location>
</feature>
<gene>
    <name evidence="5" type="ORF">BGZ65_003292</name>
</gene>
<dbReference type="PANTHER" id="PTHR46093:SF3">
    <property type="entry name" value="ACYL-COA-BINDING DOMAIN-CONTAINING PROTEIN 4"/>
    <property type="match status" value="1"/>
</dbReference>
<keyword evidence="4" id="KW-1133">Transmembrane helix</keyword>
<keyword evidence="4" id="KW-0472">Membrane</keyword>
<dbReference type="PANTHER" id="PTHR46093">
    <property type="entry name" value="ACYL-COA-BINDING DOMAIN-CONTAINING PROTEIN 5"/>
    <property type="match status" value="1"/>
</dbReference>
<keyword evidence="6" id="KW-1185">Reference proteome</keyword>
<keyword evidence="2" id="KW-0677">Repeat</keyword>
<protein>
    <recommendedName>
        <fullName evidence="7">Galactose oxidase</fullName>
    </recommendedName>
</protein>
<evidence type="ECO:0000256" key="2">
    <source>
        <dbReference type="ARBA" id="ARBA00022737"/>
    </source>
</evidence>
<name>A0A9P6MBJ4_9FUNG</name>
<dbReference type="Gene3D" id="2.120.10.80">
    <property type="entry name" value="Kelch-type beta propeller"/>
    <property type="match status" value="1"/>
</dbReference>
<dbReference type="Pfam" id="PF24681">
    <property type="entry name" value="Kelch_KLHDC2_KLHL20_DRC7"/>
    <property type="match status" value="1"/>
</dbReference>
<dbReference type="InterPro" id="IPR011043">
    <property type="entry name" value="Gal_Oxase/kelch_b-propeller"/>
</dbReference>
<dbReference type="Proteomes" id="UP000749646">
    <property type="component" value="Unassembled WGS sequence"/>
</dbReference>
<dbReference type="SUPFAM" id="SSF50965">
    <property type="entry name" value="Galactose oxidase, central domain"/>
    <property type="match status" value="1"/>
</dbReference>
<feature type="compositionally biased region" description="Low complexity" evidence="3">
    <location>
        <begin position="437"/>
        <end position="453"/>
    </location>
</feature>
<evidence type="ECO:0000256" key="1">
    <source>
        <dbReference type="ARBA" id="ARBA00022441"/>
    </source>
</evidence>
<evidence type="ECO:0000313" key="5">
    <source>
        <dbReference type="EMBL" id="KAF9987511.1"/>
    </source>
</evidence>
<proteinExistence type="predicted"/>
<reference evidence="5" key="1">
    <citation type="journal article" date="2020" name="Fungal Divers.">
        <title>Resolving the Mortierellaceae phylogeny through synthesis of multi-gene phylogenetics and phylogenomics.</title>
        <authorList>
            <person name="Vandepol N."/>
            <person name="Liber J."/>
            <person name="Desiro A."/>
            <person name="Na H."/>
            <person name="Kennedy M."/>
            <person name="Barry K."/>
            <person name="Grigoriev I.V."/>
            <person name="Miller A.N."/>
            <person name="O'Donnell K."/>
            <person name="Stajich J.E."/>
            <person name="Bonito G."/>
        </authorList>
    </citation>
    <scope>NUCLEOTIDE SEQUENCE</scope>
    <source>
        <strain evidence="5">MES-2147</strain>
    </source>
</reference>
<evidence type="ECO:0000313" key="6">
    <source>
        <dbReference type="Proteomes" id="UP000749646"/>
    </source>
</evidence>
<dbReference type="OrthoDB" id="432528at2759"/>
<comment type="caution">
    <text evidence="5">The sequence shown here is derived from an EMBL/GenBank/DDBJ whole genome shotgun (WGS) entry which is preliminary data.</text>
</comment>
<dbReference type="EMBL" id="JAAAHW010003171">
    <property type="protein sequence ID" value="KAF9987511.1"/>
    <property type="molecule type" value="Genomic_DNA"/>
</dbReference>
<evidence type="ECO:0000256" key="4">
    <source>
        <dbReference type="SAM" id="Phobius"/>
    </source>
</evidence>
<keyword evidence="4" id="KW-0812">Transmembrane</keyword>
<keyword evidence="1" id="KW-0880">Kelch repeat</keyword>